<dbReference type="AlphaFoldDB" id="W6Q5L6"/>
<sequence length="112" mass="12911">MATPKETLTRLSHLLSSWMRIPQDRSPLVEHATDFSGFSPAVLIKKLYGEWWSAEREGKGIGRYERALSRFKQYFAQLCQRSSSSIRRPRSTASIAKTMRMRCGPLLFVLFV</sequence>
<organism evidence="1 2">
    <name type="scientific">Penicillium roqueforti (strain FM164)</name>
    <dbReference type="NCBI Taxonomy" id="1365484"/>
    <lineage>
        <taxon>Eukaryota</taxon>
        <taxon>Fungi</taxon>
        <taxon>Dikarya</taxon>
        <taxon>Ascomycota</taxon>
        <taxon>Pezizomycotina</taxon>
        <taxon>Eurotiomycetes</taxon>
        <taxon>Eurotiomycetidae</taxon>
        <taxon>Eurotiales</taxon>
        <taxon>Aspergillaceae</taxon>
        <taxon>Penicillium</taxon>
    </lineage>
</organism>
<gene>
    <name evidence="1" type="ORF">PROQFM164_S01g003331</name>
</gene>
<dbReference type="EMBL" id="HG792015">
    <property type="protein sequence ID" value="CDM29519.1"/>
    <property type="molecule type" value="Genomic_DNA"/>
</dbReference>
<keyword evidence="2" id="KW-1185">Reference proteome</keyword>
<dbReference type="Proteomes" id="UP000030686">
    <property type="component" value="Unassembled WGS sequence"/>
</dbReference>
<accession>W6Q5L6</accession>
<reference evidence="1" key="1">
    <citation type="journal article" date="2014" name="Nat. Commun.">
        <title>Multiple recent horizontal transfers of a large genomic region in cheese making fungi.</title>
        <authorList>
            <person name="Cheeseman K."/>
            <person name="Ropars J."/>
            <person name="Renault P."/>
            <person name="Dupont J."/>
            <person name="Gouzy J."/>
            <person name="Branca A."/>
            <person name="Abraham A.L."/>
            <person name="Ceppi M."/>
            <person name="Conseiller E."/>
            <person name="Debuchy R."/>
            <person name="Malagnac F."/>
            <person name="Goarin A."/>
            <person name="Silar P."/>
            <person name="Lacoste S."/>
            <person name="Sallet E."/>
            <person name="Bensimon A."/>
            <person name="Giraud T."/>
            <person name="Brygoo Y."/>
        </authorList>
    </citation>
    <scope>NUCLEOTIDE SEQUENCE [LARGE SCALE GENOMIC DNA]</scope>
    <source>
        <strain evidence="1">FM164</strain>
    </source>
</reference>
<evidence type="ECO:0000313" key="1">
    <source>
        <dbReference type="EMBL" id="CDM29519.1"/>
    </source>
</evidence>
<protein>
    <submittedName>
        <fullName evidence="1">Genomic scaffold, ProqFM164S01</fullName>
    </submittedName>
</protein>
<evidence type="ECO:0000313" key="2">
    <source>
        <dbReference type="Proteomes" id="UP000030686"/>
    </source>
</evidence>
<name>W6Q5L6_PENRF</name>
<proteinExistence type="predicted"/>